<accession>A0A178Z7K7</accession>
<evidence type="ECO:0000313" key="2">
    <source>
        <dbReference type="EMBL" id="OAP55759.1"/>
    </source>
</evidence>
<feature type="compositionally biased region" description="Polar residues" evidence="1">
    <location>
        <begin position="182"/>
        <end position="204"/>
    </location>
</feature>
<organism evidence="2 3">
    <name type="scientific">Fonsecaea erecta</name>
    <dbReference type="NCBI Taxonomy" id="1367422"/>
    <lineage>
        <taxon>Eukaryota</taxon>
        <taxon>Fungi</taxon>
        <taxon>Dikarya</taxon>
        <taxon>Ascomycota</taxon>
        <taxon>Pezizomycotina</taxon>
        <taxon>Eurotiomycetes</taxon>
        <taxon>Chaetothyriomycetidae</taxon>
        <taxon>Chaetothyriales</taxon>
        <taxon>Herpotrichiellaceae</taxon>
        <taxon>Fonsecaea</taxon>
    </lineage>
</organism>
<comment type="caution">
    <text evidence="2">The sequence shown here is derived from an EMBL/GenBank/DDBJ whole genome shotgun (WGS) entry which is preliminary data.</text>
</comment>
<keyword evidence="3" id="KW-1185">Reference proteome</keyword>
<feature type="region of interest" description="Disordered" evidence="1">
    <location>
        <begin position="171"/>
        <end position="204"/>
    </location>
</feature>
<name>A0A178Z7K7_9EURO</name>
<feature type="region of interest" description="Disordered" evidence="1">
    <location>
        <begin position="60"/>
        <end position="82"/>
    </location>
</feature>
<gene>
    <name evidence="2" type="ORF">AYL99_09911</name>
</gene>
<protein>
    <submittedName>
        <fullName evidence="2">Uncharacterized protein</fullName>
    </submittedName>
</protein>
<dbReference type="RefSeq" id="XP_018689126.1">
    <property type="nucleotide sequence ID" value="XM_018841417.1"/>
</dbReference>
<dbReference type="AlphaFoldDB" id="A0A178Z7K7"/>
<evidence type="ECO:0000256" key="1">
    <source>
        <dbReference type="SAM" id="MobiDB-lite"/>
    </source>
</evidence>
<proteinExistence type="predicted"/>
<evidence type="ECO:0000313" key="3">
    <source>
        <dbReference type="Proteomes" id="UP000078343"/>
    </source>
</evidence>
<dbReference type="GeneID" id="30014079"/>
<reference evidence="2 3" key="1">
    <citation type="submission" date="2016-04" db="EMBL/GenBank/DDBJ databases">
        <title>Draft genome of Fonsecaea erecta CBS 125763.</title>
        <authorList>
            <person name="Weiss V.A."/>
            <person name="Vicente V.A."/>
            <person name="Raittz R.T."/>
            <person name="Moreno L.F."/>
            <person name="De Souza E.M."/>
            <person name="Pedrosa F.O."/>
            <person name="Steffens M.B."/>
            <person name="Faoro H."/>
            <person name="Tadra-Sfeir M.Z."/>
            <person name="Najafzadeh M.J."/>
            <person name="Felipe M.S."/>
            <person name="Teixeira M."/>
            <person name="Sun J."/>
            <person name="Xi L."/>
            <person name="Gomes R."/>
            <person name="De Azevedo C.M."/>
            <person name="Salgado C.G."/>
            <person name="Da Silva M.B."/>
            <person name="Nascimento M.F."/>
            <person name="Queiroz-Telles F."/>
            <person name="Attili D.S."/>
            <person name="Gorbushina A."/>
        </authorList>
    </citation>
    <scope>NUCLEOTIDE SEQUENCE [LARGE SCALE GENOMIC DNA]</scope>
    <source>
        <strain evidence="2 3">CBS 125763</strain>
    </source>
</reference>
<dbReference type="EMBL" id="LVYI01000010">
    <property type="protein sequence ID" value="OAP55759.1"/>
    <property type="molecule type" value="Genomic_DNA"/>
</dbReference>
<dbReference type="OrthoDB" id="4364447at2759"/>
<dbReference type="STRING" id="1367422.A0A178Z7K7"/>
<sequence length="204" mass="22321">MGDFRATVDLAESVRALPLPWIAVPELVMGGGSDLLSGGGGLETHDNVPLSITQQLYAEEQERRDRKSGKGPGVPSGSSAVTINTLPSHVWDSSLDDDLKIEGLRDVAVREFPHWLQAQYRGPSYQEEVRKAEKAILDERFGLLQAYRGRNSDFLASKGVNQGVTDSFMNDIPSWNKRRKTNQSGTESGSVNEQFETSGSPGIM</sequence>
<dbReference type="Proteomes" id="UP000078343">
    <property type="component" value="Unassembled WGS sequence"/>
</dbReference>